<keyword evidence="2" id="KW-1185">Reference proteome</keyword>
<dbReference type="AlphaFoldDB" id="L7ETH5"/>
<protein>
    <submittedName>
        <fullName evidence="1">Uncharacterized protein</fullName>
    </submittedName>
</protein>
<accession>L7ETH5</accession>
<dbReference type="Proteomes" id="UP000010931">
    <property type="component" value="Unassembled WGS sequence"/>
</dbReference>
<evidence type="ECO:0000313" key="1">
    <source>
        <dbReference type="EMBL" id="ELP62322.1"/>
    </source>
</evidence>
<name>L7ETH5_STRT8</name>
<comment type="caution">
    <text evidence="1">The sequence shown here is derived from an EMBL/GenBank/DDBJ whole genome shotgun (WGS) entry which is preliminary data.</text>
</comment>
<proteinExistence type="predicted"/>
<sequence>MRTPEQLVAHAGTHVHVDVLAEFAFSLLTAGTKRDSTVTRLTPLSRMITVLLP</sequence>
<evidence type="ECO:0000313" key="2">
    <source>
        <dbReference type="Proteomes" id="UP000010931"/>
    </source>
</evidence>
<reference evidence="1 2" key="1">
    <citation type="journal article" date="2011" name="Plasmid">
        <title>Streptomyces turgidiscabies Car8 contains a modular pathogenicity island that shares virulence genes with other actinobacterial plant pathogens.</title>
        <authorList>
            <person name="Huguet-Tapia J.C."/>
            <person name="Badger J.H."/>
            <person name="Loria R."/>
            <person name="Pettis G.S."/>
        </authorList>
    </citation>
    <scope>NUCLEOTIDE SEQUENCE [LARGE SCALE GENOMIC DNA]</scope>
    <source>
        <strain evidence="1 2">Car8</strain>
    </source>
</reference>
<organism evidence="1 2">
    <name type="scientific">Streptomyces turgidiscabies (strain Car8)</name>
    <dbReference type="NCBI Taxonomy" id="698760"/>
    <lineage>
        <taxon>Bacteria</taxon>
        <taxon>Bacillati</taxon>
        <taxon>Actinomycetota</taxon>
        <taxon>Actinomycetes</taxon>
        <taxon>Kitasatosporales</taxon>
        <taxon>Streptomycetaceae</taxon>
        <taxon>Streptomyces</taxon>
    </lineage>
</organism>
<gene>
    <name evidence="1" type="ORF">STRTUCAR8_06859</name>
</gene>
<dbReference type="EMBL" id="AEJB01000622">
    <property type="protein sequence ID" value="ELP62322.1"/>
    <property type="molecule type" value="Genomic_DNA"/>
</dbReference>